<keyword evidence="4" id="KW-1185">Reference proteome</keyword>
<keyword evidence="2" id="KW-1133">Transmembrane helix</keyword>
<keyword evidence="2" id="KW-0472">Membrane</keyword>
<comment type="caution">
    <text evidence="3">The sequence shown here is derived from an EMBL/GenBank/DDBJ whole genome shotgun (WGS) entry which is preliminary data.</text>
</comment>
<feature type="transmembrane region" description="Helical" evidence="2">
    <location>
        <begin position="133"/>
        <end position="153"/>
    </location>
</feature>
<evidence type="ECO:0000313" key="3">
    <source>
        <dbReference type="EMBL" id="KXB75168.1"/>
    </source>
</evidence>
<organism evidence="3 4">
    <name type="scientific">Porphyromonas somerae</name>
    <dbReference type="NCBI Taxonomy" id="322095"/>
    <lineage>
        <taxon>Bacteria</taxon>
        <taxon>Pseudomonadati</taxon>
        <taxon>Bacteroidota</taxon>
        <taxon>Bacteroidia</taxon>
        <taxon>Bacteroidales</taxon>
        <taxon>Porphyromonadaceae</taxon>
        <taxon>Porphyromonas</taxon>
    </lineage>
</organism>
<keyword evidence="2" id="KW-0812">Transmembrane</keyword>
<gene>
    <name evidence="3" type="ORF">HMPREF3185_01471</name>
</gene>
<evidence type="ECO:0000313" key="4">
    <source>
        <dbReference type="Proteomes" id="UP000070224"/>
    </source>
</evidence>
<reference evidence="4" key="1">
    <citation type="submission" date="2016-01" db="EMBL/GenBank/DDBJ databases">
        <authorList>
            <person name="Mitreva M."/>
            <person name="Pepin K.H."/>
            <person name="Mihindukulasuriya K.A."/>
            <person name="Fulton R."/>
            <person name="Fronick C."/>
            <person name="O'Laughlin M."/>
            <person name="Miner T."/>
            <person name="Herter B."/>
            <person name="Rosa B.A."/>
            <person name="Cordes M."/>
            <person name="Tomlinson C."/>
            <person name="Wollam A."/>
            <person name="Palsikar V.B."/>
            <person name="Mardis E.R."/>
            <person name="Wilson R.K."/>
        </authorList>
    </citation>
    <scope>NUCLEOTIDE SEQUENCE [LARGE SCALE GENOMIC DNA]</scope>
    <source>
        <strain evidence="4">KA00683</strain>
    </source>
</reference>
<dbReference type="PATRIC" id="fig|322095.3.peg.1450"/>
<dbReference type="EMBL" id="LSDK01000096">
    <property type="protein sequence ID" value="KXB75168.1"/>
    <property type="molecule type" value="Genomic_DNA"/>
</dbReference>
<accession>A0A134B5E3</accession>
<evidence type="ECO:0000256" key="1">
    <source>
        <dbReference type="SAM" id="MobiDB-lite"/>
    </source>
</evidence>
<feature type="region of interest" description="Disordered" evidence="1">
    <location>
        <begin position="99"/>
        <end position="123"/>
    </location>
</feature>
<dbReference type="STRING" id="322095.HMPREF3185_01471"/>
<feature type="compositionally biased region" description="Polar residues" evidence="1">
    <location>
        <begin position="112"/>
        <end position="123"/>
    </location>
</feature>
<proteinExistence type="predicted"/>
<dbReference type="AlphaFoldDB" id="A0A134B5E3"/>
<name>A0A134B5E3_9PORP</name>
<sequence>MYTTIPQPRLLTLALLIGLYGCASHHRTTRESRTESHTTSELQRTLHTTHQEHALDTLTLDLTEIVQLLPPLPDSTASSKAKSAGWVAHYHLRQIGRHQATSTGALREADSLRSTTQASGKTITSYKAPASPLRPFALGVTLPLLLGAIYLTYRRTKR</sequence>
<evidence type="ECO:0000256" key="2">
    <source>
        <dbReference type="SAM" id="Phobius"/>
    </source>
</evidence>
<dbReference type="Proteomes" id="UP000070224">
    <property type="component" value="Unassembled WGS sequence"/>
</dbReference>
<protein>
    <submittedName>
        <fullName evidence="3">Uncharacterized protein</fullName>
    </submittedName>
</protein>
<dbReference type="RefSeq" id="WP_060935668.1">
    <property type="nucleotide sequence ID" value="NZ_KQ960453.1"/>
</dbReference>